<dbReference type="Proteomes" id="UP000215145">
    <property type="component" value="Unassembled WGS sequence"/>
</dbReference>
<sequence length="74" mass="8124">MWLAAFTPVGRSMIDEVAGIARVGVSSVSKQRRGLSARGRTSYMIRVEKVCFFMVKRKPLSRMPAGNGEGLFAC</sequence>
<comment type="caution">
    <text evidence="1">The sequence shown here is derived from an EMBL/GenBank/DDBJ whole genome shotgun (WGS) entry which is preliminary data.</text>
</comment>
<evidence type="ECO:0000313" key="2">
    <source>
        <dbReference type="Proteomes" id="UP000215145"/>
    </source>
</evidence>
<accession>A0A229NY81</accession>
<dbReference type="AlphaFoldDB" id="A0A229NY81"/>
<name>A0A229NY81_9BACL</name>
<dbReference type="EMBL" id="NMUQ01000002">
    <property type="protein sequence ID" value="OXM14830.1"/>
    <property type="molecule type" value="Genomic_DNA"/>
</dbReference>
<proteinExistence type="predicted"/>
<organism evidence="1 2">
    <name type="scientific">Paenibacillus herberti</name>
    <dbReference type="NCBI Taxonomy" id="1619309"/>
    <lineage>
        <taxon>Bacteria</taxon>
        <taxon>Bacillati</taxon>
        <taxon>Bacillota</taxon>
        <taxon>Bacilli</taxon>
        <taxon>Bacillales</taxon>
        <taxon>Paenibacillaceae</taxon>
        <taxon>Paenibacillus</taxon>
    </lineage>
</organism>
<keyword evidence="2" id="KW-1185">Reference proteome</keyword>
<reference evidence="1 2" key="1">
    <citation type="submission" date="2017-07" db="EMBL/GenBank/DDBJ databases">
        <title>Paenibacillus herberti R33 genome sequencing and assembly.</title>
        <authorList>
            <person name="Su W."/>
        </authorList>
    </citation>
    <scope>NUCLEOTIDE SEQUENCE [LARGE SCALE GENOMIC DNA]</scope>
    <source>
        <strain evidence="1 2">R33</strain>
    </source>
</reference>
<evidence type="ECO:0000313" key="1">
    <source>
        <dbReference type="EMBL" id="OXM14830.1"/>
    </source>
</evidence>
<protein>
    <submittedName>
        <fullName evidence="1">Uncharacterized protein</fullName>
    </submittedName>
</protein>
<gene>
    <name evidence="1" type="ORF">CGZ75_18350</name>
</gene>